<dbReference type="InterPro" id="IPR003607">
    <property type="entry name" value="HD/PDEase_dom"/>
</dbReference>
<proteinExistence type="predicted"/>
<reference evidence="2" key="1">
    <citation type="submission" date="2019-12" db="EMBL/GenBank/DDBJ databases">
        <authorList>
            <person name="Cremers G."/>
        </authorList>
    </citation>
    <scope>NUCLEOTIDE SEQUENCE</scope>
    <source>
        <strain evidence="2">Mbul2</strain>
        <plasmid evidence="2">1</plasmid>
    </source>
</reference>
<dbReference type="EC" id="3.1.4.52" evidence="2"/>
<keyword evidence="2" id="KW-0378">Hydrolase</keyword>
<dbReference type="AlphaFoldDB" id="A0A679JMD0"/>
<name>A0A679JMD0_9HYPH</name>
<feature type="domain" description="HD-GYP" evidence="1">
    <location>
        <begin position="54"/>
        <end position="248"/>
    </location>
</feature>
<accession>A0A679JMD0</accession>
<protein>
    <submittedName>
        <fullName evidence="2">Cyclic di-GMP phosphodiesterase response regulator RpfG</fullName>
        <ecNumber evidence="2">3.1.4.52</ecNumber>
    </submittedName>
</protein>
<dbReference type="SMART" id="SM00471">
    <property type="entry name" value="HDc"/>
    <property type="match status" value="1"/>
</dbReference>
<dbReference type="Pfam" id="PF13487">
    <property type="entry name" value="HD_5"/>
    <property type="match status" value="1"/>
</dbReference>
<dbReference type="SUPFAM" id="SSF109604">
    <property type="entry name" value="HD-domain/PDEase-like"/>
    <property type="match status" value="1"/>
</dbReference>
<dbReference type="RefSeq" id="WP_056145529.1">
    <property type="nucleotide sequence ID" value="NZ_LR743510.1"/>
</dbReference>
<dbReference type="PANTHER" id="PTHR43155">
    <property type="entry name" value="CYCLIC DI-GMP PHOSPHODIESTERASE PA4108-RELATED"/>
    <property type="match status" value="1"/>
</dbReference>
<dbReference type="GO" id="GO:0071111">
    <property type="term" value="F:cyclic-guanylate-specific phosphodiesterase activity"/>
    <property type="evidence" value="ECO:0007669"/>
    <property type="project" value="UniProtKB-EC"/>
</dbReference>
<dbReference type="NCBIfam" id="TIGR00277">
    <property type="entry name" value="HDIG"/>
    <property type="match status" value="1"/>
</dbReference>
<gene>
    <name evidence="2" type="primary">rpfG_2</name>
    <name evidence="2" type="ORF">MBLL_00783</name>
</gene>
<evidence type="ECO:0000313" key="2">
    <source>
        <dbReference type="EMBL" id="CAA2137697.1"/>
    </source>
</evidence>
<geneLocation type="plasmid" evidence="2">
    <name>1</name>
</geneLocation>
<dbReference type="InterPro" id="IPR037522">
    <property type="entry name" value="HD_GYP_dom"/>
</dbReference>
<dbReference type="PROSITE" id="PS51832">
    <property type="entry name" value="HD_GYP"/>
    <property type="match status" value="1"/>
</dbReference>
<dbReference type="InterPro" id="IPR006675">
    <property type="entry name" value="HDIG_dom"/>
</dbReference>
<dbReference type="EMBL" id="LR743510">
    <property type="protein sequence ID" value="CAA2137697.1"/>
    <property type="molecule type" value="Genomic_DNA"/>
</dbReference>
<organism evidence="2">
    <name type="scientific">Methylobacterium bullatum</name>
    <dbReference type="NCBI Taxonomy" id="570505"/>
    <lineage>
        <taxon>Bacteria</taxon>
        <taxon>Pseudomonadati</taxon>
        <taxon>Pseudomonadota</taxon>
        <taxon>Alphaproteobacteria</taxon>
        <taxon>Hyphomicrobiales</taxon>
        <taxon>Methylobacteriaceae</taxon>
        <taxon>Methylobacterium</taxon>
    </lineage>
</organism>
<dbReference type="PANTHER" id="PTHR43155:SF2">
    <property type="entry name" value="CYCLIC DI-GMP PHOSPHODIESTERASE PA4108"/>
    <property type="match status" value="1"/>
</dbReference>
<keyword evidence="2" id="KW-0614">Plasmid</keyword>
<dbReference type="Gene3D" id="1.10.3210.10">
    <property type="entry name" value="Hypothetical protein af1432"/>
    <property type="match status" value="1"/>
</dbReference>
<evidence type="ECO:0000259" key="1">
    <source>
        <dbReference type="PROSITE" id="PS51832"/>
    </source>
</evidence>
<sequence>MLNDIPEWPAKFGAPSAPCAGLKTATFSAFYARVLAPDRQILPSLVDSSMALIEETVRETGIGPWMKAMRRFDDATHRHCMLVAGITAAFTGHLGLHVLDRHRVIKAALLHDVGKMHVPLAILNKPGPLNAAERAVMQLHPARGHAMLSDHGFSPVTLAVVRSHHELLDGSGYPDGLVEAEISDLVRLTTICDIYAALIERRAYKPPMGFGQAYAILTKMTGRLDPVVVRAFEPVARAFTDHALARLGP</sequence>
<dbReference type="CDD" id="cd00077">
    <property type="entry name" value="HDc"/>
    <property type="match status" value="1"/>
</dbReference>